<dbReference type="Gene3D" id="1.50.10.10">
    <property type="match status" value="1"/>
</dbReference>
<comment type="caution">
    <text evidence="3">The sequence shown here is derived from an EMBL/GenBank/DDBJ whole genome shotgun (WGS) entry which is preliminary data.</text>
</comment>
<evidence type="ECO:0000256" key="1">
    <source>
        <dbReference type="ARBA" id="ARBA00005662"/>
    </source>
</evidence>
<gene>
    <name evidence="3" type="primary">capA</name>
    <name evidence="3" type="ORF">GAK30_00149</name>
</gene>
<evidence type="ECO:0000259" key="2">
    <source>
        <dbReference type="SMART" id="SM00854"/>
    </source>
</evidence>
<dbReference type="InterPro" id="IPR008928">
    <property type="entry name" value="6-hairpin_glycosidase_sf"/>
</dbReference>
<dbReference type="GO" id="GO:0005975">
    <property type="term" value="P:carbohydrate metabolic process"/>
    <property type="evidence" value="ECO:0007669"/>
    <property type="project" value="InterPro"/>
</dbReference>
<feature type="domain" description="Capsule synthesis protein CapA" evidence="2">
    <location>
        <begin position="579"/>
        <end position="826"/>
    </location>
</feature>
<protein>
    <submittedName>
        <fullName evidence="3">Capsule biosynthesis protein CapA</fullName>
    </submittedName>
</protein>
<evidence type="ECO:0000313" key="4">
    <source>
        <dbReference type="Proteomes" id="UP000461670"/>
    </source>
</evidence>
<dbReference type="Gene3D" id="3.60.21.10">
    <property type="match status" value="1"/>
</dbReference>
<dbReference type="InterPro" id="IPR029052">
    <property type="entry name" value="Metallo-depent_PP-like"/>
</dbReference>
<dbReference type="Pfam" id="PF09587">
    <property type="entry name" value="PGA_cap"/>
    <property type="match status" value="1"/>
</dbReference>
<name>A0A7V8JSB5_9BURK</name>
<dbReference type="Proteomes" id="UP000461670">
    <property type="component" value="Unassembled WGS sequence"/>
</dbReference>
<comment type="similarity">
    <text evidence="1">Belongs to the CapA family.</text>
</comment>
<accession>A0A7V8JSB5</accession>
<dbReference type="PANTHER" id="PTHR33393:SF13">
    <property type="entry name" value="PGA BIOSYNTHESIS PROTEIN CAPA"/>
    <property type="match status" value="1"/>
</dbReference>
<reference evidence="4" key="1">
    <citation type="journal article" date="2020" name="MBio">
        <title>Horizontal gene transfer to a defensive symbiont with a reduced genome amongst a multipartite beetle microbiome.</title>
        <authorList>
            <person name="Waterworth S.C."/>
            <person name="Florez L.V."/>
            <person name="Rees E.R."/>
            <person name="Hertweck C."/>
            <person name="Kaltenpoth M."/>
            <person name="Kwan J.C."/>
        </authorList>
    </citation>
    <scope>NUCLEOTIDE SEQUENCE [LARGE SCALE GENOMIC DNA]</scope>
</reference>
<dbReference type="EMBL" id="WNDQ01000001">
    <property type="protein sequence ID" value="KAF1024129.1"/>
    <property type="molecule type" value="Genomic_DNA"/>
</dbReference>
<evidence type="ECO:0000313" key="3">
    <source>
        <dbReference type="EMBL" id="KAF1024129.1"/>
    </source>
</evidence>
<sequence length="1089" mass="121574">MSLSHLLAHVHDAAANLPQTDPQATAPCVLFLSASDGRSRARTISARAPTFAQAWQQAAQNLQRVLRQDKIIPQWLRVDRVDQTQAVDWGTLRAALGKTKRNYFPYGIALDAEFRMAMLEPELGAHALLYDSAQDECTPNATNLKTYGQWRFRQPLSWPVSDTVPAWLFTTQALFSDGHSLHLIEQTGPYRGYRKVPDWNANAVQALVVTGTDYLARQVKTSGEYHYGWFPCFDRPIPTYNALRHASSTYALLEGWELTQEPRHRQAIERALRDLTRRLIQPATLPDGSTAAFLVDTGDEIKLGGNAVCILALVKYTELTGDQQYLPLLEQLALGIVHMQQPDGSFVHVLHHPGLGLKEQQRAIYYDGEAAFGLMRLYGLTRDARWLACVERAFEHFIAAKHWKAHDHWLSYCVNELTLYRPDERYYQFGLDNVRDHLDFVLERITTFPTLLELMMAARQMIERLQADPEHSHLLDDFDRVKFHQALEHRARYLLNGHFWPELAMFFKNPARIRGGFFIRHHAFRVRIDDVEHYLSGYVAYWKYLTRSTKPNTPVPNVTDAKPVVTASHRDTKPRARAVIAWGGDINLGRRQHYMTPKPGQPHALAGIPALHAADLAIANLECVVATSGETGVDKGEQGPFYYRARPQMLRVLLDAGIGMVSVANNHAGDYGPAALAEQRQWLDAVGVGHAGSGDCLDDAFRPALHRVGDLVVALFAIDTTQTQFAATPTRGGIAHLDIRQSQLWHDRMAPLIAEARQRAHLVLVAVHAGKNWAETPTRDEIAAAHALIDAGADAVLGTSAHVIQGIEVYRERPIIHDAGNLLFDSQIKYSGSGMFHLHVSAHGVEQVDFIPIHVGVGHSVQLQDQHARAAADSYMRQCAALGAELKATPTGASLMLSPPERPAPVQAWAGPPPLLRPEVLDAPPPIQPHWTVVQVPTDAAFQPIELGPLRLLGMRVRPAASITQRQMIWVESFWCCTQPVADDLRLDIRAQYENSAAAPAWGDGMDHEPCDWMLPTSRWQPGVIYRDEFGLRPPALKHLRNGRLQWTVGVIAADRRYGPALPPLPLIEVALPERTTPQPLPHPLKTSA</sequence>
<dbReference type="AlphaFoldDB" id="A0A7V8JSB5"/>
<dbReference type="SMART" id="SM00854">
    <property type="entry name" value="PGA_cap"/>
    <property type="match status" value="1"/>
</dbReference>
<proteinExistence type="inferred from homology"/>
<dbReference type="CDD" id="cd07381">
    <property type="entry name" value="MPP_CapA"/>
    <property type="match status" value="1"/>
</dbReference>
<dbReference type="PANTHER" id="PTHR33393">
    <property type="entry name" value="POLYGLUTAMINE SYNTHESIS ACCESSORY PROTEIN RV0574C-RELATED"/>
    <property type="match status" value="1"/>
</dbReference>
<dbReference type="InterPro" id="IPR052169">
    <property type="entry name" value="CW_Biosynth-Accessory"/>
</dbReference>
<dbReference type="SUPFAM" id="SSF48208">
    <property type="entry name" value="Six-hairpin glycosidases"/>
    <property type="match status" value="1"/>
</dbReference>
<dbReference type="SUPFAM" id="SSF56300">
    <property type="entry name" value="Metallo-dependent phosphatases"/>
    <property type="match status" value="1"/>
</dbReference>
<dbReference type="InterPro" id="IPR012341">
    <property type="entry name" value="6hp_glycosidase-like_sf"/>
</dbReference>
<organism evidence="3 4">
    <name type="scientific">Paracidovorax wautersii</name>
    <dbReference type="NCBI Taxonomy" id="1177982"/>
    <lineage>
        <taxon>Bacteria</taxon>
        <taxon>Pseudomonadati</taxon>
        <taxon>Pseudomonadota</taxon>
        <taxon>Betaproteobacteria</taxon>
        <taxon>Burkholderiales</taxon>
        <taxon>Comamonadaceae</taxon>
        <taxon>Paracidovorax</taxon>
    </lineage>
</organism>
<dbReference type="InterPro" id="IPR019079">
    <property type="entry name" value="Capsule_synth_CapA"/>
</dbReference>